<name>A0A2I2F8Z8_ASPCN</name>
<protein>
    <submittedName>
        <fullName evidence="1">Uncharacterized protein</fullName>
    </submittedName>
</protein>
<dbReference type="RefSeq" id="XP_024671119.1">
    <property type="nucleotide sequence ID" value="XM_024818928.1"/>
</dbReference>
<dbReference type="Proteomes" id="UP000234585">
    <property type="component" value="Unassembled WGS sequence"/>
</dbReference>
<keyword evidence="2" id="KW-1185">Reference proteome</keyword>
<reference evidence="1 2" key="1">
    <citation type="submission" date="2017-12" db="EMBL/GenBank/DDBJ databases">
        <authorList>
            <consortium name="DOE Joint Genome Institute"/>
            <person name="Haridas S."/>
            <person name="Kjaerbolling I."/>
            <person name="Vesth T.C."/>
            <person name="Frisvad J.C."/>
            <person name="Nybo J.L."/>
            <person name="Theobald S."/>
            <person name="Kuo A."/>
            <person name="Bowyer P."/>
            <person name="Matsuda Y."/>
            <person name="Mondo S."/>
            <person name="Lyhne E.K."/>
            <person name="Kogle M.E."/>
            <person name="Clum A."/>
            <person name="Lipzen A."/>
            <person name="Salamov A."/>
            <person name="Ngan C.Y."/>
            <person name="Daum C."/>
            <person name="Chiniquy J."/>
            <person name="Barry K."/>
            <person name="LaButti K."/>
            <person name="Simmons B.A."/>
            <person name="Magnuson J.K."/>
            <person name="Mortensen U.H."/>
            <person name="Larsen T.O."/>
            <person name="Grigoriev I.V."/>
            <person name="Baker S.E."/>
            <person name="Andersen M.R."/>
            <person name="Nordberg H.P."/>
            <person name="Cantor M.N."/>
            <person name="Hua S.X."/>
        </authorList>
    </citation>
    <scope>NUCLEOTIDE SEQUENCE [LARGE SCALE GENOMIC DNA]</scope>
    <source>
        <strain evidence="1 2">CBS 102.13</strain>
    </source>
</reference>
<evidence type="ECO:0000313" key="2">
    <source>
        <dbReference type="Proteomes" id="UP000234585"/>
    </source>
</evidence>
<proteinExistence type="predicted"/>
<accession>A0A2I2F8Z8</accession>
<evidence type="ECO:0000313" key="1">
    <source>
        <dbReference type="EMBL" id="PLB37107.1"/>
    </source>
</evidence>
<dbReference type="GeneID" id="36526088"/>
<sequence>MVTTGPGTVGWESKISIWIGTSVEGPIGEMQPRGGSSPRDPQKRMRRIVGWIHLPLLRTNDYTHAVGIFRCFPCLDGWTILTRSSGFDLDLLSQDQSLGSQRHSNAIDDPTLLIIRRTSNNQNPVRSFKSKYSILFLILSGHVQGLALALCLMRA</sequence>
<organism evidence="1 2">
    <name type="scientific">Aspergillus candidus</name>
    <dbReference type="NCBI Taxonomy" id="41067"/>
    <lineage>
        <taxon>Eukaryota</taxon>
        <taxon>Fungi</taxon>
        <taxon>Dikarya</taxon>
        <taxon>Ascomycota</taxon>
        <taxon>Pezizomycotina</taxon>
        <taxon>Eurotiomycetes</taxon>
        <taxon>Eurotiomycetidae</taxon>
        <taxon>Eurotiales</taxon>
        <taxon>Aspergillaceae</taxon>
        <taxon>Aspergillus</taxon>
        <taxon>Aspergillus subgen. Circumdati</taxon>
    </lineage>
</organism>
<gene>
    <name evidence="1" type="ORF">BDW47DRAFT_39842</name>
</gene>
<dbReference type="EMBL" id="KZ559145">
    <property type="protein sequence ID" value="PLB37107.1"/>
    <property type="molecule type" value="Genomic_DNA"/>
</dbReference>
<dbReference type="AlphaFoldDB" id="A0A2I2F8Z8"/>